<comment type="pathway">
    <text evidence="1">Carbohydrate metabolism; tricarboxylic acid cycle; succinate from succinyl-CoA (ligase route): step 1/1.</text>
</comment>
<evidence type="ECO:0000259" key="14">
    <source>
        <dbReference type="PROSITE" id="PS50110"/>
    </source>
</evidence>
<dbReference type="InterPro" id="IPR036890">
    <property type="entry name" value="HATPase_C_sf"/>
</dbReference>
<dbReference type="GO" id="GO:0042709">
    <property type="term" value="C:succinate-CoA ligase complex"/>
    <property type="evidence" value="ECO:0007669"/>
    <property type="project" value="TreeGrafter"/>
</dbReference>
<dbReference type="CDD" id="cd17546">
    <property type="entry name" value="REC_hyHK_CKI1_RcsC-like"/>
    <property type="match status" value="1"/>
</dbReference>
<dbReference type="InterPro" id="IPR005811">
    <property type="entry name" value="SUCC_ACL_C"/>
</dbReference>
<dbReference type="GO" id="GO:0006099">
    <property type="term" value="P:tricarboxylic acid cycle"/>
    <property type="evidence" value="ECO:0007669"/>
    <property type="project" value="UniProtKB-KW"/>
</dbReference>
<dbReference type="InterPro" id="IPR004358">
    <property type="entry name" value="Sig_transdc_His_kin-like_C"/>
</dbReference>
<dbReference type="Pfam" id="PF01590">
    <property type="entry name" value="GAF"/>
    <property type="match status" value="1"/>
</dbReference>
<dbReference type="InterPro" id="IPR005467">
    <property type="entry name" value="His_kinase_dom"/>
</dbReference>
<evidence type="ECO:0000256" key="3">
    <source>
        <dbReference type="ARBA" id="ARBA00022553"/>
    </source>
</evidence>
<dbReference type="CDD" id="cd00082">
    <property type="entry name" value="HisKA"/>
    <property type="match status" value="1"/>
</dbReference>
<dbReference type="EMBL" id="BCLY01000013">
    <property type="protein sequence ID" value="GAQ10007.1"/>
    <property type="molecule type" value="Genomic_DNA"/>
</dbReference>
<accession>A0AAN6BRJ3</accession>
<gene>
    <name evidence="16" type="ORF">ALT_7328</name>
    <name evidence="17" type="ORF">CNMCM8927_005370</name>
</gene>
<evidence type="ECO:0000259" key="13">
    <source>
        <dbReference type="PROSITE" id="PS50109"/>
    </source>
</evidence>
<dbReference type="SMART" id="SM00388">
    <property type="entry name" value="HisKA"/>
    <property type="match status" value="1"/>
</dbReference>
<reference evidence="17" key="2">
    <citation type="journal article" date="2020" name="bioRxiv">
        <title>Genomic and phenotypic heterogeneity of clinical isolates of the human pathogens Aspergillus fumigatus, Aspergillus lentulus and Aspergillus fumigatiaffinis.</title>
        <authorList>
            <person name="dos Santos R.A.C."/>
            <person name="Steenwyk J.L."/>
            <person name="Rivero-Menendez O."/>
            <person name="Mead M.E."/>
            <person name="Silva L.P."/>
            <person name="Bastos R.W."/>
            <person name="Alastruey-Izquierdo A."/>
            <person name="Goldman G.H."/>
            <person name="Rokas A."/>
        </authorList>
    </citation>
    <scope>NUCLEOTIDE SEQUENCE</scope>
    <source>
        <strain evidence="17">CNM-CM8927</strain>
    </source>
</reference>
<dbReference type="SMART" id="SM00448">
    <property type="entry name" value="REC"/>
    <property type="match status" value="1"/>
</dbReference>
<evidence type="ECO:0000256" key="4">
    <source>
        <dbReference type="ARBA" id="ARBA00022598"/>
    </source>
</evidence>
<evidence type="ECO:0000256" key="11">
    <source>
        <dbReference type="SAM" id="MobiDB-lite"/>
    </source>
</evidence>
<dbReference type="GO" id="GO:0006104">
    <property type="term" value="P:succinyl-CoA metabolic process"/>
    <property type="evidence" value="ECO:0007669"/>
    <property type="project" value="TreeGrafter"/>
</dbReference>
<dbReference type="GO" id="GO:0005739">
    <property type="term" value="C:mitochondrion"/>
    <property type="evidence" value="ECO:0007669"/>
    <property type="project" value="TreeGrafter"/>
</dbReference>
<dbReference type="Pfam" id="PF02518">
    <property type="entry name" value="HATPase_c"/>
    <property type="match status" value="1"/>
</dbReference>
<dbReference type="Pfam" id="PF00549">
    <property type="entry name" value="Ligase_CoA"/>
    <property type="match status" value="1"/>
</dbReference>
<feature type="modified residue" description="4-aspartylphosphate" evidence="9">
    <location>
        <position position="1692"/>
    </location>
</feature>
<keyword evidence="5" id="KW-0808">Transferase</keyword>
<dbReference type="Gene3D" id="1.10.287.130">
    <property type="match status" value="1"/>
</dbReference>
<keyword evidence="12" id="KW-0732">Signal</keyword>
<feature type="domain" description="Histidine kinase" evidence="13">
    <location>
        <begin position="1110"/>
        <end position="1413"/>
    </location>
</feature>
<dbReference type="Pfam" id="PF00072">
    <property type="entry name" value="Response_reg"/>
    <property type="match status" value="1"/>
</dbReference>
<dbReference type="Pfam" id="PF00512">
    <property type="entry name" value="HisKA"/>
    <property type="match status" value="1"/>
</dbReference>
<comment type="caution">
    <text evidence="17">The sequence shown here is derived from an EMBL/GenBank/DDBJ whole genome shotgun (WGS) entry which is preliminary data.</text>
</comment>
<dbReference type="InterPro" id="IPR017866">
    <property type="entry name" value="Succ-CoA_synthase_bsu_CS"/>
</dbReference>
<feature type="domain" description="Response regulatory" evidence="14">
    <location>
        <begin position="1641"/>
        <end position="1772"/>
    </location>
</feature>
<evidence type="ECO:0000256" key="1">
    <source>
        <dbReference type="ARBA" id="ARBA00005064"/>
    </source>
</evidence>
<feature type="region of interest" description="Disordered" evidence="11">
    <location>
        <begin position="773"/>
        <end position="862"/>
    </location>
</feature>
<evidence type="ECO:0000256" key="5">
    <source>
        <dbReference type="ARBA" id="ARBA00022679"/>
    </source>
</evidence>
<dbReference type="InterPro" id="IPR016102">
    <property type="entry name" value="Succinyl-CoA_synth-like"/>
</dbReference>
<feature type="region of interest" description="Disordered" evidence="11">
    <location>
        <begin position="900"/>
        <end position="939"/>
    </location>
</feature>
<dbReference type="SMART" id="SM00065">
    <property type="entry name" value="GAF"/>
    <property type="match status" value="1"/>
</dbReference>
<dbReference type="Gene3D" id="3.30.1490.20">
    <property type="entry name" value="ATP-grasp fold, A domain"/>
    <property type="match status" value="1"/>
</dbReference>
<dbReference type="SUPFAM" id="SSF52172">
    <property type="entry name" value="CheY-like"/>
    <property type="match status" value="1"/>
</dbReference>
<feature type="chain" id="PRO_5044170941" evidence="12">
    <location>
        <begin position="26"/>
        <end position="1773"/>
    </location>
</feature>
<proteinExistence type="predicted"/>
<dbReference type="PROSITE" id="PS50110">
    <property type="entry name" value="RESPONSE_REGULATORY"/>
    <property type="match status" value="1"/>
</dbReference>
<dbReference type="InterPro" id="IPR013650">
    <property type="entry name" value="ATP-grasp_succ-CoA_synth-type"/>
</dbReference>
<reference evidence="17" key="3">
    <citation type="submission" date="2020-04" db="EMBL/GenBank/DDBJ databases">
        <authorList>
            <person name="Santos R.A.C."/>
            <person name="Steenwyk J.L."/>
            <person name="Rivero-Menendez O."/>
            <person name="Mead M.E."/>
            <person name="Silva L.P."/>
            <person name="Bastos R.W."/>
            <person name="Alastruey-Izquierdo A."/>
            <person name="Goldman G.H."/>
            <person name="Rokas A."/>
        </authorList>
    </citation>
    <scope>NUCLEOTIDE SEQUENCE</scope>
    <source>
        <strain evidence="17">CNM-CM8927</strain>
    </source>
</reference>
<organism evidence="17 19">
    <name type="scientific">Aspergillus lentulus</name>
    <dbReference type="NCBI Taxonomy" id="293939"/>
    <lineage>
        <taxon>Eukaryota</taxon>
        <taxon>Fungi</taxon>
        <taxon>Dikarya</taxon>
        <taxon>Ascomycota</taxon>
        <taxon>Pezizomycotina</taxon>
        <taxon>Eurotiomycetes</taxon>
        <taxon>Eurotiomycetidae</taxon>
        <taxon>Eurotiales</taxon>
        <taxon>Aspergillaceae</taxon>
        <taxon>Aspergillus</taxon>
        <taxon>Aspergillus subgen. Fumigati</taxon>
    </lineage>
</organism>
<dbReference type="FunFam" id="3.30.450.40:FF:000083">
    <property type="entry name" value="Sensor histidine kinase/response regulator, putative (AFU_orthologue AFUA_4G00660)"/>
    <property type="match status" value="1"/>
</dbReference>
<evidence type="ECO:0000256" key="12">
    <source>
        <dbReference type="SAM" id="SignalP"/>
    </source>
</evidence>
<dbReference type="InterPro" id="IPR011761">
    <property type="entry name" value="ATP-grasp"/>
</dbReference>
<evidence type="ECO:0000313" key="17">
    <source>
        <dbReference type="EMBL" id="KAF4206121.1"/>
    </source>
</evidence>
<evidence type="ECO:0000256" key="2">
    <source>
        <dbReference type="ARBA" id="ARBA00022532"/>
    </source>
</evidence>
<dbReference type="PROSITE" id="PS50975">
    <property type="entry name" value="ATP_GRASP"/>
    <property type="match status" value="1"/>
</dbReference>
<dbReference type="Gene3D" id="3.40.50.261">
    <property type="entry name" value="Succinyl-CoA synthetase domains"/>
    <property type="match status" value="1"/>
</dbReference>
<dbReference type="GO" id="GO:0004775">
    <property type="term" value="F:succinate-CoA ligase (ADP-forming) activity"/>
    <property type="evidence" value="ECO:0007669"/>
    <property type="project" value="TreeGrafter"/>
</dbReference>
<keyword evidence="2" id="KW-0816">Tricarboxylic acid cycle</keyword>
<dbReference type="PROSITE" id="PS50109">
    <property type="entry name" value="HIS_KIN"/>
    <property type="match status" value="1"/>
</dbReference>
<keyword evidence="7" id="KW-0418">Kinase</keyword>
<dbReference type="InterPro" id="IPR003594">
    <property type="entry name" value="HATPase_dom"/>
</dbReference>
<evidence type="ECO:0000256" key="8">
    <source>
        <dbReference type="ARBA" id="ARBA00022840"/>
    </source>
</evidence>
<protein>
    <submittedName>
        <fullName evidence="17">Uncharacterized protein</fullName>
    </submittedName>
</protein>
<dbReference type="InterPro" id="IPR001789">
    <property type="entry name" value="Sig_transdc_resp-reg_receiver"/>
</dbReference>
<evidence type="ECO:0000313" key="16">
    <source>
        <dbReference type="EMBL" id="GAQ10007.1"/>
    </source>
</evidence>
<dbReference type="Pfam" id="PF08442">
    <property type="entry name" value="ATP-grasp_2"/>
    <property type="match status" value="1"/>
</dbReference>
<dbReference type="SUPFAM" id="SSF47384">
    <property type="entry name" value="Homodimeric domain of signal transducing histidine kinase"/>
    <property type="match status" value="1"/>
</dbReference>
<dbReference type="PANTHER" id="PTHR11815:SF1">
    <property type="entry name" value="SUCCINATE--COA LIGASE [ADP-FORMING] SUBUNIT BETA, MITOCHONDRIAL"/>
    <property type="match status" value="1"/>
</dbReference>
<dbReference type="InterPro" id="IPR029016">
    <property type="entry name" value="GAF-like_dom_sf"/>
</dbReference>
<dbReference type="InterPro" id="IPR003018">
    <property type="entry name" value="GAF"/>
</dbReference>
<dbReference type="InterPro" id="IPR036097">
    <property type="entry name" value="HisK_dim/P_sf"/>
</dbReference>
<dbReference type="GO" id="GO:0000155">
    <property type="term" value="F:phosphorelay sensor kinase activity"/>
    <property type="evidence" value="ECO:0007669"/>
    <property type="project" value="InterPro"/>
</dbReference>
<name>A0AAN6BRJ3_ASPLE</name>
<dbReference type="Proteomes" id="UP000051487">
    <property type="component" value="Unassembled WGS sequence"/>
</dbReference>
<evidence type="ECO:0000256" key="10">
    <source>
        <dbReference type="PROSITE-ProRule" id="PRU00409"/>
    </source>
</evidence>
<dbReference type="GO" id="GO:0046872">
    <property type="term" value="F:metal ion binding"/>
    <property type="evidence" value="ECO:0007669"/>
    <property type="project" value="InterPro"/>
</dbReference>
<feature type="domain" description="ATP-grasp" evidence="15">
    <location>
        <begin position="212"/>
        <end position="434"/>
    </location>
</feature>
<dbReference type="SUPFAM" id="SSF56059">
    <property type="entry name" value="Glutathione synthetase ATP-binding domain-like"/>
    <property type="match status" value="1"/>
</dbReference>
<dbReference type="InterPro" id="IPR013815">
    <property type="entry name" value="ATP_grasp_subdomain_1"/>
</dbReference>
<keyword evidence="6 10" id="KW-0547">Nucleotide-binding</keyword>
<dbReference type="Proteomes" id="UP000649114">
    <property type="component" value="Unassembled WGS sequence"/>
</dbReference>
<dbReference type="SUPFAM" id="SSF55874">
    <property type="entry name" value="ATPase domain of HSP90 chaperone/DNA topoisomerase II/histidine kinase"/>
    <property type="match status" value="1"/>
</dbReference>
<keyword evidence="8 10" id="KW-0067">ATP-binding</keyword>
<dbReference type="EMBL" id="JAAAPU010000033">
    <property type="protein sequence ID" value="KAF4206121.1"/>
    <property type="molecule type" value="Genomic_DNA"/>
</dbReference>
<dbReference type="Gene3D" id="3.30.450.40">
    <property type="match status" value="1"/>
</dbReference>
<feature type="signal peptide" evidence="12">
    <location>
        <begin position="1"/>
        <end position="25"/>
    </location>
</feature>
<dbReference type="GO" id="GO:0005524">
    <property type="term" value="F:ATP binding"/>
    <property type="evidence" value="ECO:0007669"/>
    <property type="project" value="UniProtKB-UniRule"/>
</dbReference>
<dbReference type="PANTHER" id="PTHR11815">
    <property type="entry name" value="SUCCINYL-COA SYNTHETASE BETA CHAIN"/>
    <property type="match status" value="1"/>
</dbReference>
<dbReference type="Gene3D" id="3.30.470.20">
    <property type="entry name" value="ATP-grasp fold, B domain"/>
    <property type="match status" value="1"/>
</dbReference>
<evidence type="ECO:0000259" key="15">
    <source>
        <dbReference type="PROSITE" id="PS50975"/>
    </source>
</evidence>
<reference evidence="16 18" key="1">
    <citation type="submission" date="2015-11" db="EMBL/GenBank/DDBJ databases">
        <title>Aspergillus lentulus strain IFM 54703T.</title>
        <authorList>
            <person name="Kusuya Y."/>
            <person name="Sakai K."/>
            <person name="Kamei K."/>
            <person name="Takahashi H."/>
            <person name="Yaguchi T."/>
        </authorList>
    </citation>
    <scope>NUCLEOTIDE SEQUENCE [LARGE SCALE GENOMIC DNA]</scope>
    <source>
        <strain evidence="16 18">IFM 54703</strain>
    </source>
</reference>
<dbReference type="PRINTS" id="PR00344">
    <property type="entry name" value="BCTRLSENSOR"/>
</dbReference>
<dbReference type="PROSITE" id="PS01217">
    <property type="entry name" value="SUCCINYL_COA_LIG_3"/>
    <property type="match status" value="1"/>
</dbReference>
<dbReference type="SUPFAM" id="SSF52210">
    <property type="entry name" value="Succinyl-CoA synthetase domains"/>
    <property type="match status" value="1"/>
</dbReference>
<keyword evidence="4" id="KW-0436">Ligase</keyword>
<evidence type="ECO:0000256" key="9">
    <source>
        <dbReference type="PROSITE-ProRule" id="PRU00169"/>
    </source>
</evidence>
<evidence type="ECO:0000313" key="19">
    <source>
        <dbReference type="Proteomes" id="UP000649114"/>
    </source>
</evidence>
<dbReference type="SUPFAM" id="SSF55781">
    <property type="entry name" value="GAF domain-like"/>
    <property type="match status" value="1"/>
</dbReference>
<dbReference type="Gene3D" id="3.40.50.2300">
    <property type="match status" value="1"/>
</dbReference>
<evidence type="ECO:0000313" key="18">
    <source>
        <dbReference type="Proteomes" id="UP000051487"/>
    </source>
</evidence>
<evidence type="ECO:0000256" key="7">
    <source>
        <dbReference type="ARBA" id="ARBA00022777"/>
    </source>
</evidence>
<sequence>MHTPAPLTICTVLTALASCITTSWAQDAPAIKDSTILRSTVSCPDCPERNCYKCTLGHEKTLRASTGGLAWVRFLVGFKLPAPVTDAAKCTVQFPAFVRPNPFAVNVTVARALSSDWNEDTVDGENAPDSGDIFTSMLLEPYQNMQAMDITAACKGAQANGKFSIYVGTQSDSVEIWSKDSGAPAILHVSGPGSTVSKQQIRQLSLLEHHSHKLLEQYSIPVPHGYVVTNPGDAEAVVSSIGAPSVLKSQILAGGRGKGKMSSDGKGGIRIVATPEQAFQQASRMLGHYLTTQQTPPNGLLVRKLYIYKAVDVEQEFYLSLTFDRERYSPVILISDQGGVNIESNQDKLHKFWFNLSEGITAETMARIQKQLCFSEKEMPTIESIIRQMIKLFEERDAILLELNPLVRTPEGSFVCLDAKFDFDNAAQFRQPEIFSKEERMPGFEDEYEAQKHGLVYIRLNGHIGNIVNGAGLAMATNDLINLHGGKCANFLDIGGKATTETLLKAFEILSRDQRVRGIFVNIFGEVSEFSTSGCNPSPEVAMAQEREFYKYCQLPQRPGLLHRPPPSPRSEIDAELLPQSSQDTTLTALAQLGALRLNARRCMISLFDRHTQYILAESTRTLSLQDDRVHVDGDGLWLGSSVIPKPDGICHYCCEEDQLNAGPEGPNGGYTALVIPDMTKDDRCSKRQYVVNAPHLRFYAGVPIMSRRGIAIGAFAVSDGQPRAGLDPLEIRFMTDTAAAIMNHLEMMRSHEQNRRGANMIAGLGSFVEGATFPSSSLRRPVHTHDDDEEQESENPQNIVPQMRRHHPTRADGRSPLKGRSHHGEAAAAPSGPHEGQESEKRAQISSTPNHHRQPEITLASGTREIISRAARVLRDSLEVEGVVFFDASVNSYATLVQNSDGRQSDMESSSSTGDANSSSDSDNPTTGHSSTETDDSAVCEVLGYSTAQDDSEKLTGPMRESFLRSLLRHYPRGAIFNIDENGGVSSSEGSDSASASYVSREIVYRRDEGSKVQRHWKQRKRERLSLREENKTLIKVFPAARSVTMFPLWDSRRNRWFSGLFVWTAAPRVFSLTGELAYLYAFSNSIMAEIHRLDIELANKAHATLVGSISHELRSPLHGILGSTELLTDSTMTPAQVALVNTIEQCGRSLLDIINNMLDFAKINQFTRKSRSSRFKSMHALRRRPGLPARIASKDQRGLGVVNLISDVQLDAVLEEVIDSVFAGHCFSAKGGLVARPAPQFPARDGDGDLIMKGATERPISAFNEALTIIYDVEPGVQWLFETQAGAWRRILMNLFGNALKYTQSGYISVTLRCSSTPSNPKMKRLARGDGIREGMGSVTLTVKDTGQGIDKQYLQSNVFKPFSQEDPLSPGSGLGLSIVHQTVVSLGGKVDITSTKGIGTEVTVTMDLPRTPQAEVADNERDASIIRKAKDRVRGKSIGLIGFGSSSKQEDEALVLLRSSLLRMYKEHFGMEVGIVSSNVSDQQVYDLYLVRQANLDEVDQICRQVLMAESDSRSPPMIVICSTPQMVQKLSTTASQRPSTSIYEFISQPCGPSKMANSLLACLKRQRERPASMTAGGLDTAFLTAAQASKPRRHSENVSRVDFSMTPAKAIVSVTTTNVDDSAMEVSTIEATKRVPSVLLVDDNDVNLKLLVAFMKKAKFPYHTASNGLEALEVYKTNVGYIPVVLMDISMPVMDGLEATREIRLFEKMHREGSTNAGHSCFKPTTVIALSGLGSAPVRQEAFNSGIDLFLSKPIRFQELVKQIDELMH</sequence>
<dbReference type="SMART" id="SM00387">
    <property type="entry name" value="HATPase_c"/>
    <property type="match status" value="1"/>
</dbReference>
<feature type="compositionally biased region" description="Low complexity" evidence="11">
    <location>
        <begin position="910"/>
        <end position="924"/>
    </location>
</feature>
<dbReference type="GO" id="GO:0005576">
    <property type="term" value="C:extracellular region"/>
    <property type="evidence" value="ECO:0007669"/>
    <property type="project" value="UniProtKB-SubCell"/>
</dbReference>
<keyword evidence="3 9" id="KW-0597">Phosphoprotein</keyword>
<dbReference type="Gene3D" id="3.30.565.10">
    <property type="entry name" value="Histidine kinase-like ATPase, C-terminal domain"/>
    <property type="match status" value="1"/>
</dbReference>
<dbReference type="FunFam" id="1.10.287.130:FF:000023">
    <property type="entry name" value="Sensor histidine kinase/response regulator, putative"/>
    <property type="match status" value="1"/>
</dbReference>
<evidence type="ECO:0000256" key="6">
    <source>
        <dbReference type="ARBA" id="ARBA00022741"/>
    </source>
</evidence>
<dbReference type="InterPro" id="IPR003661">
    <property type="entry name" value="HisK_dim/P_dom"/>
</dbReference>
<dbReference type="InterPro" id="IPR011006">
    <property type="entry name" value="CheY-like_superfamily"/>
</dbReference>